<dbReference type="CDD" id="cd01741">
    <property type="entry name" value="GATase1_1"/>
    <property type="match status" value="1"/>
</dbReference>
<keyword evidence="3" id="KW-1185">Reference proteome</keyword>
<accession>A0A5J5KVY9</accession>
<feature type="domain" description="Glutamine amidotransferase" evidence="1">
    <location>
        <begin position="52"/>
        <end position="195"/>
    </location>
</feature>
<protein>
    <submittedName>
        <fullName evidence="2">Glutamine amidotransferase</fullName>
    </submittedName>
</protein>
<evidence type="ECO:0000313" key="3">
    <source>
        <dbReference type="Proteomes" id="UP000325957"/>
    </source>
</evidence>
<dbReference type="AlphaFoldDB" id="A0A5J5KVY9"/>
<organism evidence="2 3">
    <name type="scientific">Kocuria coralli</name>
    <dbReference type="NCBI Taxonomy" id="1461025"/>
    <lineage>
        <taxon>Bacteria</taxon>
        <taxon>Bacillati</taxon>
        <taxon>Actinomycetota</taxon>
        <taxon>Actinomycetes</taxon>
        <taxon>Micrococcales</taxon>
        <taxon>Micrococcaceae</taxon>
        <taxon>Kocuria</taxon>
    </lineage>
</organism>
<dbReference type="PANTHER" id="PTHR42695">
    <property type="entry name" value="GLUTAMINE AMIDOTRANSFERASE YLR126C-RELATED"/>
    <property type="match status" value="1"/>
</dbReference>
<keyword evidence="2" id="KW-0315">Glutamine amidotransferase</keyword>
<dbReference type="OrthoDB" id="5196541at2"/>
<evidence type="ECO:0000259" key="1">
    <source>
        <dbReference type="Pfam" id="PF00117"/>
    </source>
</evidence>
<dbReference type="Pfam" id="PF00117">
    <property type="entry name" value="GATase"/>
    <property type="match status" value="1"/>
</dbReference>
<dbReference type="SUPFAM" id="SSF52317">
    <property type="entry name" value="Class I glutamine amidotransferase-like"/>
    <property type="match status" value="1"/>
</dbReference>
<dbReference type="PANTHER" id="PTHR42695:SF5">
    <property type="entry name" value="GLUTAMINE AMIDOTRANSFERASE YLR126C-RELATED"/>
    <property type="match status" value="1"/>
</dbReference>
<dbReference type="RefSeq" id="WP_158034967.1">
    <property type="nucleotide sequence ID" value="NZ_ML708632.1"/>
</dbReference>
<dbReference type="GO" id="GO:0016740">
    <property type="term" value="F:transferase activity"/>
    <property type="evidence" value="ECO:0007669"/>
    <property type="project" value="UniProtKB-KW"/>
</dbReference>
<comment type="caution">
    <text evidence="2">The sequence shown here is derived from an EMBL/GenBank/DDBJ whole genome shotgun (WGS) entry which is preliminary data.</text>
</comment>
<sequence length="247" mass="26040">MSPSPAGTPARVATVIQHLAFEDTGILGSLLHERGYTIQTVGPASSDGLPAVVDGDLLVVLGGPVGVYEEDRYPFLSAEKRIVRDWLAGGKPLLGVCLGAQLIAEALGAQVTGTGRKEIGFGPLTLTPAGQDSVLAPLSPEGTTAIPVLHWHGDQFEIPEGAVRLAETPGFPNQAFTWGDQVLALQFHLEAEHHRIEEWLIGHAAEINAAGIDPRTIRADAAQHGPALETAARAVLRAWLVSRVVSS</sequence>
<dbReference type="PROSITE" id="PS51273">
    <property type="entry name" value="GATASE_TYPE_1"/>
    <property type="match status" value="1"/>
</dbReference>
<dbReference type="GO" id="GO:0005829">
    <property type="term" value="C:cytosol"/>
    <property type="evidence" value="ECO:0007669"/>
    <property type="project" value="TreeGrafter"/>
</dbReference>
<dbReference type="Gene3D" id="3.40.50.880">
    <property type="match status" value="1"/>
</dbReference>
<dbReference type="NCBIfam" id="NF005458">
    <property type="entry name" value="PRK07053.1"/>
    <property type="match status" value="1"/>
</dbReference>
<name>A0A5J5KVY9_9MICC</name>
<dbReference type="InterPro" id="IPR044992">
    <property type="entry name" value="ChyE-like"/>
</dbReference>
<gene>
    <name evidence="2" type="ORF">FCK90_14215</name>
</gene>
<dbReference type="Proteomes" id="UP000325957">
    <property type="component" value="Unassembled WGS sequence"/>
</dbReference>
<evidence type="ECO:0000313" key="2">
    <source>
        <dbReference type="EMBL" id="KAA9393076.1"/>
    </source>
</evidence>
<keyword evidence="2" id="KW-0808">Transferase</keyword>
<dbReference type="InterPro" id="IPR017926">
    <property type="entry name" value="GATASE"/>
</dbReference>
<reference evidence="2 3" key="1">
    <citation type="submission" date="2019-05" db="EMBL/GenBank/DDBJ databases">
        <title>Kocuria coralli sp. nov., a novel actinobacterium isolated from coral reef seawater.</title>
        <authorList>
            <person name="Li J."/>
        </authorList>
    </citation>
    <scope>NUCLEOTIDE SEQUENCE [LARGE SCALE GENOMIC DNA]</scope>
    <source>
        <strain evidence="2 3">SCSIO 13007</strain>
    </source>
</reference>
<dbReference type="EMBL" id="SZWF01000030">
    <property type="protein sequence ID" value="KAA9393076.1"/>
    <property type="molecule type" value="Genomic_DNA"/>
</dbReference>
<dbReference type="FunFam" id="3.40.50.880:FF:000033">
    <property type="entry name" value="Glutamine amidotransferase class-I"/>
    <property type="match status" value="1"/>
</dbReference>
<proteinExistence type="predicted"/>
<dbReference type="InterPro" id="IPR029062">
    <property type="entry name" value="Class_I_gatase-like"/>
</dbReference>